<keyword evidence="2" id="KW-0677">Repeat</keyword>
<accession>A0ABD3MLJ8</accession>
<dbReference type="InterPro" id="IPR001680">
    <property type="entry name" value="WD40_rpt"/>
</dbReference>
<gene>
    <name evidence="4" type="ORF">ACHAWU_006210</name>
</gene>
<dbReference type="InterPro" id="IPR036322">
    <property type="entry name" value="WD40_repeat_dom_sf"/>
</dbReference>
<dbReference type="PROSITE" id="PS50294">
    <property type="entry name" value="WD_REPEATS_REGION"/>
    <property type="match status" value="2"/>
</dbReference>
<protein>
    <submittedName>
        <fullName evidence="4">Uncharacterized protein</fullName>
    </submittedName>
</protein>
<evidence type="ECO:0000256" key="3">
    <source>
        <dbReference type="PROSITE-ProRule" id="PRU00221"/>
    </source>
</evidence>
<name>A0ABD3MLJ8_9STRA</name>
<evidence type="ECO:0000256" key="2">
    <source>
        <dbReference type="ARBA" id="ARBA00022737"/>
    </source>
</evidence>
<proteinExistence type="predicted"/>
<keyword evidence="5" id="KW-1185">Reference proteome</keyword>
<comment type="caution">
    <text evidence="4">The sequence shown here is derived from an EMBL/GenBank/DDBJ whole genome shotgun (WGS) entry which is preliminary data.</text>
</comment>
<dbReference type="PROSITE" id="PS50082">
    <property type="entry name" value="WD_REPEATS_2"/>
    <property type="match status" value="3"/>
</dbReference>
<feature type="repeat" description="WD" evidence="3">
    <location>
        <begin position="104"/>
        <end position="135"/>
    </location>
</feature>
<keyword evidence="1 3" id="KW-0853">WD repeat</keyword>
<dbReference type="Gene3D" id="2.130.10.10">
    <property type="entry name" value="YVTN repeat-like/Quinoprotein amine dehydrogenase"/>
    <property type="match status" value="2"/>
</dbReference>
<feature type="repeat" description="WD" evidence="3">
    <location>
        <begin position="625"/>
        <end position="653"/>
    </location>
</feature>
<organism evidence="4 5">
    <name type="scientific">Discostella pseudostelligera</name>
    <dbReference type="NCBI Taxonomy" id="259834"/>
    <lineage>
        <taxon>Eukaryota</taxon>
        <taxon>Sar</taxon>
        <taxon>Stramenopiles</taxon>
        <taxon>Ochrophyta</taxon>
        <taxon>Bacillariophyta</taxon>
        <taxon>Coscinodiscophyceae</taxon>
        <taxon>Thalassiosirophycidae</taxon>
        <taxon>Stephanodiscales</taxon>
        <taxon>Stephanodiscaceae</taxon>
        <taxon>Discostella</taxon>
    </lineage>
</organism>
<dbReference type="PANTHER" id="PTHR19856">
    <property type="entry name" value="WD-REPEATCONTAINING PROTEIN WDR1"/>
    <property type="match status" value="1"/>
</dbReference>
<evidence type="ECO:0000256" key="1">
    <source>
        <dbReference type="ARBA" id="ARBA00022574"/>
    </source>
</evidence>
<dbReference type="SMART" id="SM00320">
    <property type="entry name" value="WD40"/>
    <property type="match status" value="11"/>
</dbReference>
<dbReference type="Pfam" id="PF00400">
    <property type="entry name" value="WD40"/>
    <property type="match status" value="5"/>
</dbReference>
<dbReference type="Proteomes" id="UP001530293">
    <property type="component" value="Unassembled WGS sequence"/>
</dbReference>
<evidence type="ECO:0000313" key="4">
    <source>
        <dbReference type="EMBL" id="KAL3764793.1"/>
    </source>
</evidence>
<dbReference type="SUPFAM" id="SSF50978">
    <property type="entry name" value="WD40 repeat-like"/>
    <property type="match status" value="2"/>
</dbReference>
<sequence length="715" mass="76098">MGVDAVDASNSCIPPTHPLTHQCLPLPTASRGEPLFLDGEGGRLNDSDNTKVPCVMYAWGKLIVIREIDIDLHVRGGSSNSSAFSPSCTNNGPSGSPSTNGFIYRGHSAPVTAAKFNPAGTYIASGDARGKLRVWAYDHEEHLPKLDIQLLAGPIKDISWDYEGKRIVVVGDGMQSPESAKVIQWDTGVKCGDLGAHSRKKGSSCAFRPCRPMRIATGGGEDATVFFHSGPPFQRVVGDGVVSEKCHERGAIHCLRYNNDGSILASVGTDGNVCFYDGKSMGLITKVVAVHKSSIFSCAWNRSGSQLLTCGADGYARLLDGKAGSIVHEWDVAAAQQKQQQQSDVVPIGAMQLGCTFIKGDVPVSIGFNGQIAVLRMPASLGLASNATSIEKPCIITGHQAPISAMAFGKPGSNSVYTADTDGVIVEWDGASGQAKGRITHADEVDADLSGKIHAGATITSLAFDVTDDTLYSAGWDDYVRTTTGRRCNGKLKVEAQPNAMSSGTSLLVVMTVEGLILIKDIQPVSELIRLPYTATAVHLSNDDSTLYVGGNDCNIYIYNVSSSGSISNPLVETHVIKGEHLNSVQSIALSPDGTQLAAADTRDVCIYSTSDYSTLVPKGRWCFHTQRIGCLTWAPDNSVVASGGNDDNIFLWCPAKKMKRVHYRFAHRGGVTGLRFVGNLASSGGGDWMLVSTGADGCVNWWNVEKDAKEKFGF</sequence>
<dbReference type="InterPro" id="IPR015943">
    <property type="entry name" value="WD40/YVTN_repeat-like_dom_sf"/>
</dbReference>
<dbReference type="EMBL" id="JALLBG020000101">
    <property type="protein sequence ID" value="KAL3764793.1"/>
    <property type="molecule type" value="Genomic_DNA"/>
</dbReference>
<evidence type="ECO:0000313" key="5">
    <source>
        <dbReference type="Proteomes" id="UP001530293"/>
    </source>
</evidence>
<dbReference type="AlphaFoldDB" id="A0ABD3MLJ8"/>
<dbReference type="PANTHER" id="PTHR19856:SF0">
    <property type="entry name" value="WD REPEAT-CONTAINING PROTEIN 1"/>
    <property type="match status" value="1"/>
</dbReference>
<reference evidence="4 5" key="1">
    <citation type="submission" date="2024-10" db="EMBL/GenBank/DDBJ databases">
        <title>Updated reference genomes for cyclostephanoid diatoms.</title>
        <authorList>
            <person name="Roberts W.R."/>
            <person name="Alverson A.J."/>
        </authorList>
    </citation>
    <scope>NUCLEOTIDE SEQUENCE [LARGE SCALE GENOMIC DNA]</scope>
    <source>
        <strain evidence="4 5">AJA232-27</strain>
    </source>
</reference>
<feature type="repeat" description="WD" evidence="3">
    <location>
        <begin position="396"/>
        <end position="429"/>
    </location>
</feature>